<keyword evidence="2" id="KW-1185">Reference proteome</keyword>
<dbReference type="Proteomes" id="UP000316775">
    <property type="component" value="Unassembled WGS sequence"/>
</dbReference>
<dbReference type="STRING" id="983.SAMN05443543_1026"/>
<organism evidence="1 2">
    <name type="scientific">Flavobacterium flevense</name>
    <dbReference type="NCBI Taxonomy" id="983"/>
    <lineage>
        <taxon>Bacteria</taxon>
        <taxon>Pseudomonadati</taxon>
        <taxon>Bacteroidota</taxon>
        <taxon>Flavobacteriia</taxon>
        <taxon>Flavobacteriales</taxon>
        <taxon>Flavobacteriaceae</taxon>
        <taxon>Flavobacterium</taxon>
    </lineage>
</organism>
<dbReference type="AlphaFoldDB" id="A0A4Y4B535"/>
<protein>
    <submittedName>
        <fullName evidence="1">Uncharacterized protein</fullName>
    </submittedName>
</protein>
<evidence type="ECO:0000313" key="1">
    <source>
        <dbReference type="EMBL" id="GEC73753.1"/>
    </source>
</evidence>
<dbReference type="RefSeq" id="WP_073241901.1">
    <property type="nucleotide sequence ID" value="NZ_BJNP01000064.1"/>
</dbReference>
<evidence type="ECO:0000313" key="2">
    <source>
        <dbReference type="Proteomes" id="UP000316775"/>
    </source>
</evidence>
<sequence length="123" mass="14730">MDKKKGLIYDPQKYFSRFIKYKFKTNFTFDVYRNFNHFNTDSLTNYSIIIFVVYSEKELSDLKKVHKKGIPLIVCTFNEEILKKMKKVDDIFLLDTSVIRSELTRELEYYFNSCLPPTLAKIN</sequence>
<name>A0A4Y4B535_9FLAO</name>
<reference evidence="1 2" key="1">
    <citation type="submission" date="2019-06" db="EMBL/GenBank/DDBJ databases">
        <title>Whole genome shotgun sequence of Flavobacterium flevense NBRC 14960.</title>
        <authorList>
            <person name="Hosoyama A."/>
            <person name="Uohara A."/>
            <person name="Ohji S."/>
            <person name="Ichikawa N."/>
        </authorList>
    </citation>
    <scope>NUCLEOTIDE SEQUENCE [LARGE SCALE GENOMIC DNA]</scope>
    <source>
        <strain evidence="1 2">NBRC 14960</strain>
    </source>
</reference>
<gene>
    <name evidence="1" type="ORF">FFL01_32920</name>
</gene>
<dbReference type="OrthoDB" id="1374164at2"/>
<dbReference type="EMBL" id="BJNP01000064">
    <property type="protein sequence ID" value="GEC73753.1"/>
    <property type="molecule type" value="Genomic_DNA"/>
</dbReference>
<proteinExistence type="predicted"/>
<accession>A0A4Y4B535</accession>
<comment type="caution">
    <text evidence="1">The sequence shown here is derived from an EMBL/GenBank/DDBJ whole genome shotgun (WGS) entry which is preliminary data.</text>
</comment>